<evidence type="ECO:0000313" key="6">
    <source>
        <dbReference type="Proteomes" id="UP001516023"/>
    </source>
</evidence>
<dbReference type="PROSITE" id="PS50005">
    <property type="entry name" value="TPR"/>
    <property type="match status" value="1"/>
</dbReference>
<evidence type="ECO:0000256" key="2">
    <source>
        <dbReference type="SAM" id="MobiDB-lite"/>
    </source>
</evidence>
<evidence type="ECO:0000313" key="5">
    <source>
        <dbReference type="EMBL" id="KAL3805138.1"/>
    </source>
</evidence>
<protein>
    <recommendedName>
        <fullName evidence="4">Methyltransferase domain-containing protein</fullName>
    </recommendedName>
</protein>
<dbReference type="InterPro" id="IPR029063">
    <property type="entry name" value="SAM-dependent_MTases_sf"/>
</dbReference>
<gene>
    <name evidence="5" type="ORF">HJC23_003366</name>
</gene>
<dbReference type="Gene3D" id="3.40.50.150">
    <property type="entry name" value="Vaccinia Virus protein VP39"/>
    <property type="match status" value="1"/>
</dbReference>
<keyword evidence="1" id="KW-0802">TPR repeat</keyword>
<evidence type="ECO:0000256" key="3">
    <source>
        <dbReference type="SAM" id="SignalP"/>
    </source>
</evidence>
<keyword evidence="3" id="KW-0732">Signal</keyword>
<dbReference type="SUPFAM" id="SSF48452">
    <property type="entry name" value="TPR-like"/>
    <property type="match status" value="1"/>
</dbReference>
<dbReference type="AlphaFoldDB" id="A0ABD3QY65"/>
<feature type="region of interest" description="Disordered" evidence="2">
    <location>
        <begin position="465"/>
        <end position="487"/>
    </location>
</feature>
<feature type="signal peptide" evidence="3">
    <location>
        <begin position="1"/>
        <end position="20"/>
    </location>
</feature>
<keyword evidence="6" id="KW-1185">Reference proteome</keyword>
<organism evidence="5 6">
    <name type="scientific">Cyclotella cryptica</name>
    <dbReference type="NCBI Taxonomy" id="29204"/>
    <lineage>
        <taxon>Eukaryota</taxon>
        <taxon>Sar</taxon>
        <taxon>Stramenopiles</taxon>
        <taxon>Ochrophyta</taxon>
        <taxon>Bacillariophyta</taxon>
        <taxon>Coscinodiscophyceae</taxon>
        <taxon>Thalassiosirophycidae</taxon>
        <taxon>Stephanodiscales</taxon>
        <taxon>Stephanodiscaceae</taxon>
        <taxon>Cyclotella</taxon>
    </lineage>
</organism>
<dbReference type="Pfam" id="PF13649">
    <property type="entry name" value="Methyltransf_25"/>
    <property type="match status" value="1"/>
</dbReference>
<sequence>MKSLPLLLLTLLHLTSPAPTDDLITHHLEQGNAALSTSDFSTAISHYQSCLSLDPQHRYCLVNYASALVDSIIDPTQEDQKTQTFQTAIELLRKVLQLHPNDGDAAFNLAVLLQDTSRSETTTAEAASLYQTSVEASLQNGDHRWDAWANLASARQELGQYLGKYGAHAAYERSIVYLERMTKEHRSYIDRVLHSPNAAEMEWDEERYNEVSAELWQMNVWLSKLYYGLGTVLSELSAQDCLGLMRQDTLLIDAVVEGEDDEGQAKKVCEANALNAMRMAVDLDGNNMVAEHMLKAMVGESDDDGEEKQKRASNEFVSGERFFVVGSSLSIACRQLLCMLCLFYDCHFYSKKLLLSPMLYFVVPKFYPLALFDDFADTFDEKLGALNYKVPSLIGEAAFWLLQQGERSTYRSVLDAGCGTGLAGRFLKPLVDGTLVGVDLSTKMLDVARECTLVKGCGLKEAMGDVEEGADTGSSENEDEPSNEDDRSSVRLYNHLISLDLETATLDDVYSGYIDPPTDAKDGFELIVAADVLVYFGDLQKLLTNFANLSAKSNQERDAFLIFSCERIEEEDAPSTGWKLQISGRYAHSKSYVVKTAKEAGFRLIGYEEIVPRMEKGEEVQGHLFQFAFGLDDDWDEEEVGDIGELVFMDIIDENGQVVRDEL</sequence>
<reference evidence="5 6" key="1">
    <citation type="journal article" date="2020" name="G3 (Bethesda)">
        <title>Improved Reference Genome for Cyclotella cryptica CCMP332, a Model for Cell Wall Morphogenesis, Salinity Adaptation, and Lipid Production in Diatoms (Bacillariophyta).</title>
        <authorList>
            <person name="Roberts W.R."/>
            <person name="Downey K.M."/>
            <person name="Ruck E.C."/>
            <person name="Traller J.C."/>
            <person name="Alverson A.J."/>
        </authorList>
    </citation>
    <scope>NUCLEOTIDE SEQUENCE [LARGE SCALE GENOMIC DNA]</scope>
    <source>
        <strain evidence="5 6">CCMP332</strain>
    </source>
</reference>
<evidence type="ECO:0000256" key="1">
    <source>
        <dbReference type="PROSITE-ProRule" id="PRU00339"/>
    </source>
</evidence>
<dbReference type="InterPro" id="IPR041698">
    <property type="entry name" value="Methyltransf_25"/>
</dbReference>
<name>A0ABD3QY65_9STRA</name>
<dbReference type="Proteomes" id="UP001516023">
    <property type="component" value="Unassembled WGS sequence"/>
</dbReference>
<feature type="compositionally biased region" description="Acidic residues" evidence="2">
    <location>
        <begin position="465"/>
        <end position="483"/>
    </location>
</feature>
<feature type="domain" description="Methyltransferase" evidence="4">
    <location>
        <begin position="413"/>
        <end position="459"/>
    </location>
</feature>
<dbReference type="CDD" id="cd02440">
    <property type="entry name" value="AdoMet_MTases"/>
    <property type="match status" value="1"/>
</dbReference>
<feature type="chain" id="PRO_5044889383" description="Methyltransferase domain-containing protein" evidence="3">
    <location>
        <begin position="21"/>
        <end position="663"/>
    </location>
</feature>
<comment type="caution">
    <text evidence="5">The sequence shown here is derived from an EMBL/GenBank/DDBJ whole genome shotgun (WGS) entry which is preliminary data.</text>
</comment>
<dbReference type="SUPFAM" id="SSF53335">
    <property type="entry name" value="S-adenosyl-L-methionine-dependent methyltransferases"/>
    <property type="match status" value="1"/>
</dbReference>
<dbReference type="Gene3D" id="1.25.40.10">
    <property type="entry name" value="Tetratricopeptide repeat domain"/>
    <property type="match status" value="1"/>
</dbReference>
<dbReference type="InterPro" id="IPR019734">
    <property type="entry name" value="TPR_rpt"/>
</dbReference>
<accession>A0ABD3QY65</accession>
<evidence type="ECO:0000259" key="4">
    <source>
        <dbReference type="Pfam" id="PF13649"/>
    </source>
</evidence>
<dbReference type="InterPro" id="IPR011990">
    <property type="entry name" value="TPR-like_helical_dom_sf"/>
</dbReference>
<feature type="repeat" description="TPR" evidence="1">
    <location>
        <begin position="24"/>
        <end position="57"/>
    </location>
</feature>
<dbReference type="EMBL" id="JABMIG020000004">
    <property type="protein sequence ID" value="KAL3805138.1"/>
    <property type="molecule type" value="Genomic_DNA"/>
</dbReference>
<proteinExistence type="predicted"/>